<dbReference type="EMBL" id="BPLR01003873">
    <property type="protein sequence ID" value="GIX89546.1"/>
    <property type="molecule type" value="Genomic_DNA"/>
</dbReference>
<sequence>MIKEKRRDTPARKSEAALKNVGSGETKPKERRAMQRAALSHSTKFDTKCECKPPLTRPPSRQKPGQNFSLARGLRVLLAAIIKKNNSHSFLPSVSFNESHSSPFSRLCKKCVAVLMVARARSIFGELCYLFDIVCPSIERGLKNLDIR</sequence>
<keyword evidence="3" id="KW-1185">Reference proteome</keyword>
<evidence type="ECO:0000256" key="1">
    <source>
        <dbReference type="SAM" id="MobiDB-lite"/>
    </source>
</evidence>
<feature type="compositionally biased region" description="Basic and acidic residues" evidence="1">
    <location>
        <begin position="1"/>
        <end position="16"/>
    </location>
</feature>
<reference evidence="2 3" key="1">
    <citation type="submission" date="2021-06" db="EMBL/GenBank/DDBJ databases">
        <title>Caerostris extrusa draft genome.</title>
        <authorList>
            <person name="Kono N."/>
            <person name="Arakawa K."/>
        </authorList>
    </citation>
    <scope>NUCLEOTIDE SEQUENCE [LARGE SCALE GENOMIC DNA]</scope>
</reference>
<dbReference type="Proteomes" id="UP001054945">
    <property type="component" value="Unassembled WGS sequence"/>
</dbReference>
<dbReference type="AlphaFoldDB" id="A0AAV4P1A7"/>
<comment type="caution">
    <text evidence="2">The sequence shown here is derived from an EMBL/GenBank/DDBJ whole genome shotgun (WGS) entry which is preliminary data.</text>
</comment>
<protein>
    <submittedName>
        <fullName evidence="2">Uncharacterized protein</fullName>
    </submittedName>
</protein>
<evidence type="ECO:0000313" key="2">
    <source>
        <dbReference type="EMBL" id="GIX89546.1"/>
    </source>
</evidence>
<feature type="region of interest" description="Disordered" evidence="1">
    <location>
        <begin position="1"/>
        <end position="41"/>
    </location>
</feature>
<evidence type="ECO:0000313" key="3">
    <source>
        <dbReference type="Proteomes" id="UP001054945"/>
    </source>
</evidence>
<organism evidence="2 3">
    <name type="scientific">Caerostris extrusa</name>
    <name type="common">Bark spider</name>
    <name type="synonym">Caerostris bankana</name>
    <dbReference type="NCBI Taxonomy" id="172846"/>
    <lineage>
        <taxon>Eukaryota</taxon>
        <taxon>Metazoa</taxon>
        <taxon>Ecdysozoa</taxon>
        <taxon>Arthropoda</taxon>
        <taxon>Chelicerata</taxon>
        <taxon>Arachnida</taxon>
        <taxon>Araneae</taxon>
        <taxon>Araneomorphae</taxon>
        <taxon>Entelegynae</taxon>
        <taxon>Araneoidea</taxon>
        <taxon>Araneidae</taxon>
        <taxon>Caerostris</taxon>
    </lineage>
</organism>
<accession>A0AAV4P1A7</accession>
<proteinExistence type="predicted"/>
<name>A0AAV4P1A7_CAEEX</name>
<gene>
    <name evidence="2" type="ORF">CEXT_548001</name>
</gene>